<dbReference type="Proteomes" id="UP000030125">
    <property type="component" value="Unassembled WGS sequence"/>
</dbReference>
<evidence type="ECO:0000313" key="1">
    <source>
        <dbReference type="EMBL" id="KGN80400.1"/>
    </source>
</evidence>
<reference evidence="1 2" key="1">
    <citation type="submission" date="2014-08" db="EMBL/GenBank/DDBJ databases">
        <title>Porphyromonas cangingivalis strain:COT-109_OH1386 Genome sequencing.</title>
        <authorList>
            <person name="Wallis C."/>
            <person name="Deusch O."/>
            <person name="O'Flynn C."/>
            <person name="Davis I."/>
            <person name="Jospin G."/>
            <person name="Darling A.E."/>
            <person name="Coil D.A."/>
            <person name="Alexiev A."/>
            <person name="Horsfall A."/>
            <person name="Kirkwood N."/>
            <person name="Harris S."/>
            <person name="Eisen J.A."/>
        </authorList>
    </citation>
    <scope>NUCLEOTIDE SEQUENCE [LARGE SCALE GENOMIC DNA]</scope>
    <source>
        <strain evidence="2">COT-109 OH1386</strain>
    </source>
</reference>
<sequence length="101" mass="12171">MLALLCDYPIEIEHINRLNYRRLLVLQHVFLDRTGVKIINEKPKMISEKPWDNDTSLVRAFKGRLFEDKTIRIALERGISYCVFMERKKRTRTKRPLVKQR</sequence>
<organism evidence="1 2">
    <name type="scientific">Porphyromonas cangingivalis</name>
    <dbReference type="NCBI Taxonomy" id="36874"/>
    <lineage>
        <taxon>Bacteria</taxon>
        <taxon>Pseudomonadati</taxon>
        <taxon>Bacteroidota</taxon>
        <taxon>Bacteroidia</taxon>
        <taxon>Bacteroidales</taxon>
        <taxon>Porphyromonadaceae</taxon>
        <taxon>Porphyromonas</taxon>
    </lineage>
</organism>
<accession>A0A0A2ESE0</accession>
<dbReference type="AlphaFoldDB" id="A0A0A2ESE0"/>
<protein>
    <submittedName>
        <fullName evidence="1">Uncharacterized protein</fullName>
    </submittedName>
</protein>
<name>A0A0A2ESE0_PORCN</name>
<comment type="caution">
    <text evidence="1">The sequence shown here is derived from an EMBL/GenBank/DDBJ whole genome shotgun (WGS) entry which is preliminary data.</text>
</comment>
<evidence type="ECO:0000313" key="2">
    <source>
        <dbReference type="Proteomes" id="UP000030125"/>
    </source>
</evidence>
<dbReference type="EMBL" id="JQJD01000040">
    <property type="protein sequence ID" value="KGN80400.1"/>
    <property type="molecule type" value="Genomic_DNA"/>
</dbReference>
<gene>
    <name evidence="1" type="ORF">HQ35_05380</name>
</gene>
<proteinExistence type="predicted"/>
<keyword evidence="2" id="KW-1185">Reference proteome</keyword>